<dbReference type="Pfam" id="PF05175">
    <property type="entry name" value="MTS"/>
    <property type="match status" value="1"/>
</dbReference>
<dbReference type="PANTHER" id="PTHR47816:SF4">
    <property type="entry name" value="RIBOSOMAL RNA SMALL SUBUNIT METHYLTRANSFERASE C"/>
    <property type="match status" value="1"/>
</dbReference>
<dbReference type="InterPro" id="IPR046977">
    <property type="entry name" value="RsmC/RlmG"/>
</dbReference>
<evidence type="ECO:0000313" key="7">
    <source>
        <dbReference type="EMBL" id="MFB9992404.1"/>
    </source>
</evidence>
<feature type="domain" description="Methyltransferase small" evidence="6">
    <location>
        <begin position="258"/>
        <end position="429"/>
    </location>
</feature>
<evidence type="ECO:0000256" key="4">
    <source>
        <dbReference type="ARBA" id="ARBA00022679"/>
    </source>
</evidence>
<feature type="compositionally biased region" description="Polar residues" evidence="5">
    <location>
        <begin position="14"/>
        <end position="26"/>
    </location>
</feature>
<keyword evidence="1" id="KW-0963">Cytoplasm</keyword>
<dbReference type="SUPFAM" id="SSF53335">
    <property type="entry name" value="S-adenosyl-L-methionine-dependent methyltransferases"/>
    <property type="match status" value="1"/>
</dbReference>
<dbReference type="GO" id="GO:0052916">
    <property type="term" value="F:23S rRNA (guanine(1835)-N(2))-methyltransferase activity"/>
    <property type="evidence" value="ECO:0007669"/>
    <property type="project" value="UniProtKB-EC"/>
</dbReference>
<evidence type="ECO:0000256" key="1">
    <source>
        <dbReference type="ARBA" id="ARBA00022490"/>
    </source>
</evidence>
<dbReference type="InterPro" id="IPR002052">
    <property type="entry name" value="DNA_methylase_N6_adenine_CS"/>
</dbReference>
<proteinExistence type="predicted"/>
<protein>
    <submittedName>
        <fullName evidence="7">Class I SAM-dependent methyltransferase</fullName>
        <ecNumber evidence="7">2.1.1.172</ecNumber>
        <ecNumber evidence="7">2.1.1.174</ecNumber>
    </submittedName>
</protein>
<dbReference type="InterPro" id="IPR007848">
    <property type="entry name" value="Small_mtfrase_dom"/>
</dbReference>
<feature type="region of interest" description="Disordered" evidence="5">
    <location>
        <begin position="1"/>
        <end position="50"/>
    </location>
</feature>
<keyword evidence="4 7" id="KW-0808">Transferase</keyword>
<reference evidence="7 8" key="1">
    <citation type="submission" date="2024-09" db="EMBL/GenBank/DDBJ databases">
        <authorList>
            <person name="Sun Q."/>
            <person name="Mori K."/>
        </authorList>
    </citation>
    <scope>NUCLEOTIDE SEQUENCE [LARGE SCALE GENOMIC DNA]</scope>
    <source>
        <strain evidence="7 8">JCM 13503</strain>
    </source>
</reference>
<organism evidence="7 8">
    <name type="scientific">Deinococcus oregonensis</name>
    <dbReference type="NCBI Taxonomy" id="1805970"/>
    <lineage>
        <taxon>Bacteria</taxon>
        <taxon>Thermotogati</taxon>
        <taxon>Deinococcota</taxon>
        <taxon>Deinococci</taxon>
        <taxon>Deinococcales</taxon>
        <taxon>Deinococcaceae</taxon>
        <taxon>Deinococcus</taxon>
    </lineage>
</organism>
<evidence type="ECO:0000256" key="2">
    <source>
        <dbReference type="ARBA" id="ARBA00022552"/>
    </source>
</evidence>
<evidence type="ECO:0000259" key="6">
    <source>
        <dbReference type="Pfam" id="PF05175"/>
    </source>
</evidence>
<gene>
    <name evidence="7" type="ORF">ACFFLM_10550</name>
</gene>
<evidence type="ECO:0000313" key="8">
    <source>
        <dbReference type="Proteomes" id="UP001589733"/>
    </source>
</evidence>
<dbReference type="GO" id="GO:0052914">
    <property type="term" value="F:16S rRNA (guanine(1207)-N(2))-methyltransferase activity"/>
    <property type="evidence" value="ECO:0007669"/>
    <property type="project" value="UniProtKB-EC"/>
</dbReference>
<dbReference type="CDD" id="cd02440">
    <property type="entry name" value="AdoMet_MTases"/>
    <property type="match status" value="1"/>
</dbReference>
<dbReference type="EC" id="2.1.1.174" evidence="7"/>
<dbReference type="PROSITE" id="PS00092">
    <property type="entry name" value="N6_MTASE"/>
    <property type="match status" value="1"/>
</dbReference>
<keyword evidence="8" id="KW-1185">Reference proteome</keyword>
<dbReference type="PANTHER" id="PTHR47816">
    <property type="entry name" value="RIBOSOMAL RNA SMALL SUBUNIT METHYLTRANSFERASE C"/>
    <property type="match status" value="1"/>
</dbReference>
<comment type="caution">
    <text evidence="7">The sequence shown here is derived from an EMBL/GenBank/DDBJ whole genome shotgun (WGS) entry which is preliminary data.</text>
</comment>
<dbReference type="RefSeq" id="WP_380009216.1">
    <property type="nucleotide sequence ID" value="NZ_JBHLYR010000031.1"/>
</dbReference>
<sequence length="435" mass="45179">MTGTRKQKIRVTRGGSTPGNSPQGSPATGGPEKDRSEKSSRARAGGAGSLAAAAPQVQRYSYFDVRPAALAPRLEGLQAMTKPGVRGFPEVDAAQSLMVQTMRREKVRGDVLDLTAMGGLTGSLPGVTVRAVEGSAAALSALKAAGIEARAACPGDNLSAEWPTRAPTVALVLAGDRGTAYAMAQVAWAHACTPPGGTLYIAGDRDKGFDRYVRTAGAAFGTGETIGRDGGMRVAKLIRRPGQTPPLPEPEIYETHGVQVVGLPGVFSAGRLDKATTLFLDYLSGLVEGGTLSLMGKRVLDLGCGTGIIGAWAARHGAEVTLVDGDLSSVRSAAATLQANTLSGECLHSDVDAGLDGRTFDLILTNPPFHVGRGVVLDVAREFIQTAVRRLVPGGTLYLVANDPLPYETTMQDVGPVRELLREGGFKILAASQLG</sequence>
<feature type="compositionally biased region" description="Basic residues" evidence="5">
    <location>
        <begin position="1"/>
        <end position="11"/>
    </location>
</feature>
<accession>A0ABV6AY19</accession>
<dbReference type="InterPro" id="IPR029063">
    <property type="entry name" value="SAM-dependent_MTases_sf"/>
</dbReference>
<keyword evidence="2" id="KW-0698">rRNA processing</keyword>
<dbReference type="Gene3D" id="3.40.50.150">
    <property type="entry name" value="Vaccinia Virus protein VP39"/>
    <property type="match status" value="2"/>
</dbReference>
<dbReference type="Proteomes" id="UP001589733">
    <property type="component" value="Unassembled WGS sequence"/>
</dbReference>
<evidence type="ECO:0000256" key="3">
    <source>
        <dbReference type="ARBA" id="ARBA00022603"/>
    </source>
</evidence>
<dbReference type="EC" id="2.1.1.172" evidence="7"/>
<dbReference type="EMBL" id="JBHLYR010000031">
    <property type="protein sequence ID" value="MFB9992404.1"/>
    <property type="molecule type" value="Genomic_DNA"/>
</dbReference>
<name>A0ABV6AY19_9DEIO</name>
<keyword evidence="3 7" id="KW-0489">Methyltransferase</keyword>
<evidence type="ECO:0000256" key="5">
    <source>
        <dbReference type="SAM" id="MobiDB-lite"/>
    </source>
</evidence>
<feature type="compositionally biased region" description="Basic and acidic residues" evidence="5">
    <location>
        <begin position="31"/>
        <end position="40"/>
    </location>
</feature>